<dbReference type="Gene3D" id="2.40.70.10">
    <property type="entry name" value="Acid Proteases"/>
    <property type="match status" value="2"/>
</dbReference>
<feature type="repeat" description="PPR" evidence="8">
    <location>
        <begin position="111"/>
        <end position="145"/>
    </location>
</feature>
<name>A0A6G1DBJ7_9ORYZ</name>
<dbReference type="FunFam" id="1.25.40.10:FF:000125">
    <property type="entry name" value="Pentatricopeptide repeat-containing protein"/>
    <property type="match status" value="1"/>
</dbReference>
<dbReference type="InterPro" id="IPR011990">
    <property type="entry name" value="TPR-like_helical_dom_sf"/>
</dbReference>
<dbReference type="PROSITE" id="PS51375">
    <property type="entry name" value="PPR"/>
    <property type="match status" value="6"/>
</dbReference>
<dbReference type="GO" id="GO:0004190">
    <property type="term" value="F:aspartic-type endopeptidase activity"/>
    <property type="evidence" value="ECO:0007669"/>
    <property type="project" value="UniProtKB-KW"/>
</dbReference>
<dbReference type="Gene3D" id="1.25.40.10">
    <property type="entry name" value="Tetratricopeptide repeat domain"/>
    <property type="match status" value="4"/>
</dbReference>
<evidence type="ECO:0000313" key="11">
    <source>
        <dbReference type="Proteomes" id="UP000479710"/>
    </source>
</evidence>
<evidence type="ECO:0000256" key="8">
    <source>
        <dbReference type="PROSITE-ProRule" id="PRU00708"/>
    </source>
</evidence>
<evidence type="ECO:0000259" key="9">
    <source>
        <dbReference type="PROSITE" id="PS51767"/>
    </source>
</evidence>
<dbReference type="CDD" id="cd05476">
    <property type="entry name" value="pepsin_A_like_plant"/>
    <property type="match status" value="1"/>
</dbReference>
<sequence length="967" mass="105307">MRLPPIRFLPSSAAPTVVAANARIARLARAGNMEGARAAFEAMALRTTASYNALLAGYFRNRLPDAALGLFRRMPSRDLASYNALISGLSLRRETLPDAAAALASIPFPPSVVSFTSLLRGYVRHGLLADAIRMFQQMPERNHISYTVLLGGLLDAGRVNEARRLFDEMPDRDVVAWTAMLSGYCQAGRIAEARALFDEMPKRNVVSWTAMISGYAQNGMVNLARKLFEVMPERNEVSWTAMLVGYIQAGHVEDAEELFNAMPEHPVAACNAMMVGFGQRGMVDAAKAVFEKMRERDDGTWSAMIKVYEQNEFLMEALSTFREMLWRGVRPNYPSVISVLSVCASLAVLDYGREVHAAMLRCSFDMDVFSVSALMTMYIKCGNLDKAKMVFHTFEPKDVVMWNSMITGYAQHGLGEEALGIFHDMRLAGMVPDGITYIGALTACSYTGLMEEALGLIKNMPVEPDAVIWGALMGACRMHRNAEIAEVAAKKLLELEPENAGPYIHYPLPALQPKHFESKQAKMKKLEKMLLLLSLLAVTTVSLCDAAALRLHATHADAGRGLSKRELLQRMAARSKARSARLLSGRAVAARVDPGIYADGVPDTEYLVHMAIGTPPQLVQLILDTGSDLTWTQCRPCMACFRQALPHFNPPHSLTFAMQPCDVPMCRKLSWSSCGEQGWGNRPCVYSYAYADHSITTGHLDSDTFTFASADDATGDASVPDLAFGCGLFNNGIFMSNETGIAGFSRGALSLPSQLKVDNFSHCFTAITGSEPSPVLLGVPANLYSDAGGGGRGVVQSTALIRFHSAQLNGYYISLKGITVGTTRLPFRESVFALKEDGTGGTIIDSGTGMTTLPEVVYNLLCDAFVAQTRLTVHNSTSLSQLCFSVPPGAKPDLPALVLHFEGATLDLPRENYMFEIEEAGSSITCLAINAGGDLSVIGNFQQQNMHVLYDLANNMLSFVPAQCNKL</sequence>
<feature type="repeat" description="PPR" evidence="8">
    <location>
        <begin position="47"/>
        <end position="81"/>
    </location>
</feature>
<accession>A0A6G1DBJ7</accession>
<feature type="repeat" description="PPR" evidence="8">
    <location>
        <begin position="398"/>
        <end position="432"/>
    </location>
</feature>
<feature type="repeat" description="PPR" evidence="8">
    <location>
        <begin position="173"/>
        <end position="207"/>
    </location>
</feature>
<dbReference type="PANTHER" id="PTHR47926:SF373">
    <property type="entry name" value="TETRATRICOPEPTIDE-LIKE HELICAL DOMAIN SUPERFAMILY, DYW DOMAIN-CONTAINING PROTEIN"/>
    <property type="match status" value="1"/>
</dbReference>
<feature type="domain" description="Peptidase A1" evidence="9">
    <location>
        <begin position="606"/>
        <end position="960"/>
    </location>
</feature>
<evidence type="ECO:0000256" key="1">
    <source>
        <dbReference type="ARBA" id="ARBA00007447"/>
    </source>
</evidence>
<dbReference type="GO" id="GO:0003723">
    <property type="term" value="F:RNA binding"/>
    <property type="evidence" value="ECO:0007669"/>
    <property type="project" value="InterPro"/>
</dbReference>
<dbReference type="InterPro" id="IPR032799">
    <property type="entry name" value="TAXi_C"/>
</dbReference>
<dbReference type="PROSITE" id="PS51767">
    <property type="entry name" value="PEPTIDASE_A1"/>
    <property type="match status" value="1"/>
</dbReference>
<evidence type="ECO:0000256" key="7">
    <source>
        <dbReference type="ARBA" id="ARBA00023180"/>
    </source>
</evidence>
<dbReference type="GO" id="GO:0048731">
    <property type="term" value="P:system development"/>
    <property type="evidence" value="ECO:0007669"/>
    <property type="project" value="UniProtKB-ARBA"/>
</dbReference>
<protein>
    <recommendedName>
        <fullName evidence="9">Peptidase A1 domain-containing protein</fullName>
    </recommendedName>
</protein>
<feature type="repeat" description="PPR" evidence="8">
    <location>
        <begin position="235"/>
        <end position="269"/>
    </location>
</feature>
<dbReference type="Pfam" id="PF14541">
    <property type="entry name" value="TAXi_C"/>
    <property type="match status" value="1"/>
</dbReference>
<dbReference type="SUPFAM" id="SSF50630">
    <property type="entry name" value="Acid proteases"/>
    <property type="match status" value="1"/>
</dbReference>
<dbReference type="InterPro" id="IPR002885">
    <property type="entry name" value="PPR_rpt"/>
</dbReference>
<evidence type="ECO:0000256" key="6">
    <source>
        <dbReference type="ARBA" id="ARBA00022946"/>
    </source>
</evidence>
<dbReference type="InterPro" id="IPR033121">
    <property type="entry name" value="PEPTIDASE_A1"/>
</dbReference>
<dbReference type="FunFam" id="1.25.40.10:FF:001364">
    <property type="entry name" value="Pentatricopeptide repeat-containing protein"/>
    <property type="match status" value="1"/>
</dbReference>
<dbReference type="Pfam" id="PF13041">
    <property type="entry name" value="PPR_2"/>
    <property type="match status" value="2"/>
</dbReference>
<keyword evidence="11" id="KW-1185">Reference proteome</keyword>
<dbReference type="FunFam" id="2.40.70.10:FF:000064">
    <property type="entry name" value="Eukaryotic aspartyl protease family protein"/>
    <property type="match status" value="1"/>
</dbReference>
<keyword evidence="2" id="KW-0645">Protease</keyword>
<dbReference type="PANTHER" id="PTHR47926">
    <property type="entry name" value="PENTATRICOPEPTIDE REPEAT-CONTAINING PROTEIN"/>
    <property type="match status" value="1"/>
</dbReference>
<dbReference type="GO" id="GO:0006508">
    <property type="term" value="P:proteolysis"/>
    <property type="evidence" value="ECO:0007669"/>
    <property type="project" value="UniProtKB-KW"/>
</dbReference>
<proteinExistence type="inferred from homology"/>
<dbReference type="EMBL" id="SPHZ02000006">
    <property type="protein sequence ID" value="KAF0909662.1"/>
    <property type="molecule type" value="Genomic_DNA"/>
</dbReference>
<gene>
    <name evidence="10" type="ORF">E2562_000022</name>
</gene>
<evidence type="ECO:0000256" key="5">
    <source>
        <dbReference type="ARBA" id="ARBA00022801"/>
    </source>
</evidence>
<keyword evidence="7" id="KW-0325">Glycoprotein</keyword>
<evidence type="ECO:0000313" key="10">
    <source>
        <dbReference type="EMBL" id="KAF0909662.1"/>
    </source>
</evidence>
<keyword evidence="3" id="KW-0677">Repeat</keyword>
<keyword evidence="4" id="KW-0064">Aspartyl protease</keyword>
<dbReference type="Pfam" id="PF01535">
    <property type="entry name" value="PPR"/>
    <property type="match status" value="7"/>
</dbReference>
<organism evidence="10 11">
    <name type="scientific">Oryza meyeriana var. granulata</name>
    <dbReference type="NCBI Taxonomy" id="110450"/>
    <lineage>
        <taxon>Eukaryota</taxon>
        <taxon>Viridiplantae</taxon>
        <taxon>Streptophyta</taxon>
        <taxon>Embryophyta</taxon>
        <taxon>Tracheophyta</taxon>
        <taxon>Spermatophyta</taxon>
        <taxon>Magnoliopsida</taxon>
        <taxon>Liliopsida</taxon>
        <taxon>Poales</taxon>
        <taxon>Poaceae</taxon>
        <taxon>BOP clade</taxon>
        <taxon>Oryzoideae</taxon>
        <taxon>Oryzeae</taxon>
        <taxon>Oryzinae</taxon>
        <taxon>Oryza</taxon>
        <taxon>Oryza meyeriana</taxon>
    </lineage>
</organism>
<dbReference type="AlphaFoldDB" id="A0A6G1DBJ7"/>
<keyword evidence="5" id="KW-0378">Hydrolase</keyword>
<keyword evidence="6" id="KW-0809">Transit peptide</keyword>
<dbReference type="InterPro" id="IPR034161">
    <property type="entry name" value="Pepsin-like_plant"/>
</dbReference>
<dbReference type="Proteomes" id="UP000479710">
    <property type="component" value="Unassembled WGS sequence"/>
</dbReference>
<dbReference type="InterPro" id="IPR021109">
    <property type="entry name" value="Peptidase_aspartic_dom_sf"/>
</dbReference>
<dbReference type="InterPro" id="IPR046960">
    <property type="entry name" value="PPR_At4g14850-like_plant"/>
</dbReference>
<dbReference type="GO" id="GO:0009451">
    <property type="term" value="P:RNA modification"/>
    <property type="evidence" value="ECO:0007669"/>
    <property type="project" value="InterPro"/>
</dbReference>
<evidence type="ECO:0000256" key="2">
    <source>
        <dbReference type="ARBA" id="ARBA00022670"/>
    </source>
</evidence>
<dbReference type="NCBIfam" id="TIGR00756">
    <property type="entry name" value="PPR"/>
    <property type="match status" value="8"/>
</dbReference>
<dbReference type="SUPFAM" id="SSF48452">
    <property type="entry name" value="TPR-like"/>
    <property type="match status" value="1"/>
</dbReference>
<feature type="repeat" description="PPR" evidence="8">
    <location>
        <begin position="297"/>
        <end position="331"/>
    </location>
</feature>
<dbReference type="InterPro" id="IPR032861">
    <property type="entry name" value="TAXi_N"/>
</dbReference>
<dbReference type="OrthoDB" id="1028258at2759"/>
<evidence type="ECO:0000256" key="3">
    <source>
        <dbReference type="ARBA" id="ARBA00022737"/>
    </source>
</evidence>
<dbReference type="Pfam" id="PF14543">
    <property type="entry name" value="TAXi_N"/>
    <property type="match status" value="1"/>
</dbReference>
<dbReference type="FunFam" id="1.25.40.10:FF:001506">
    <property type="entry name" value="Os03g0317100 protein"/>
    <property type="match status" value="1"/>
</dbReference>
<comment type="caution">
    <text evidence="10">The sequence shown here is derived from an EMBL/GenBank/DDBJ whole genome shotgun (WGS) entry which is preliminary data.</text>
</comment>
<evidence type="ECO:0000256" key="4">
    <source>
        <dbReference type="ARBA" id="ARBA00022750"/>
    </source>
</evidence>
<reference evidence="10 11" key="1">
    <citation type="submission" date="2019-11" db="EMBL/GenBank/DDBJ databases">
        <title>Whole genome sequence of Oryza granulata.</title>
        <authorList>
            <person name="Li W."/>
        </authorList>
    </citation>
    <scope>NUCLEOTIDE SEQUENCE [LARGE SCALE GENOMIC DNA]</scope>
    <source>
        <strain evidence="11">cv. Menghai</strain>
        <tissue evidence="10">Leaf</tissue>
    </source>
</reference>
<dbReference type="FunFam" id="2.40.70.10:FF:000029">
    <property type="entry name" value="Aspartyl protease family protein"/>
    <property type="match status" value="1"/>
</dbReference>
<comment type="similarity">
    <text evidence="1">Belongs to the peptidase A1 family.</text>
</comment>